<protein>
    <submittedName>
        <fullName evidence="1">Uncharacterized protein DUF721</fullName>
    </submittedName>
</protein>
<gene>
    <name evidence="1" type="ORF">EV197_1837</name>
</gene>
<dbReference type="Pfam" id="PF05258">
    <property type="entry name" value="DciA"/>
    <property type="match status" value="1"/>
</dbReference>
<sequence>MAKRSNDHQSLSEVLKELMEGSKLQTGLDKVAVRDAWQQVMGKAINNYTQEVLLRNETLYISLTSSVLREELSYGKDKIIINLNETLGKELIKKLVLR</sequence>
<keyword evidence="2" id="KW-1185">Reference proteome</keyword>
<dbReference type="EMBL" id="SGXE01000002">
    <property type="protein sequence ID" value="RZS93261.1"/>
    <property type="molecule type" value="Genomic_DNA"/>
</dbReference>
<evidence type="ECO:0000313" key="2">
    <source>
        <dbReference type="Proteomes" id="UP000292262"/>
    </source>
</evidence>
<name>A0A4Q7P0E8_9FLAO</name>
<evidence type="ECO:0000313" key="1">
    <source>
        <dbReference type="EMBL" id="RZS93261.1"/>
    </source>
</evidence>
<comment type="caution">
    <text evidence="1">The sequence shown here is derived from an EMBL/GenBank/DDBJ whole genome shotgun (WGS) entry which is preliminary data.</text>
</comment>
<dbReference type="Proteomes" id="UP000292262">
    <property type="component" value="Unassembled WGS sequence"/>
</dbReference>
<dbReference type="PANTHER" id="PTHR36456">
    <property type="entry name" value="UPF0232 PROTEIN SCO3875"/>
    <property type="match status" value="1"/>
</dbReference>
<organism evidence="1 2">
    <name type="scientific">Aquimarina brevivitae</name>
    <dbReference type="NCBI Taxonomy" id="323412"/>
    <lineage>
        <taxon>Bacteria</taxon>
        <taxon>Pseudomonadati</taxon>
        <taxon>Bacteroidota</taxon>
        <taxon>Flavobacteriia</taxon>
        <taxon>Flavobacteriales</taxon>
        <taxon>Flavobacteriaceae</taxon>
        <taxon>Aquimarina</taxon>
    </lineage>
</organism>
<dbReference type="InterPro" id="IPR007922">
    <property type="entry name" value="DciA-like"/>
</dbReference>
<reference evidence="1 2" key="1">
    <citation type="submission" date="2019-02" db="EMBL/GenBank/DDBJ databases">
        <title>Genomic Encyclopedia of Type Strains, Phase IV (KMG-IV): sequencing the most valuable type-strain genomes for metagenomic binning, comparative biology and taxonomic classification.</title>
        <authorList>
            <person name="Goeker M."/>
        </authorList>
    </citation>
    <scope>NUCLEOTIDE SEQUENCE [LARGE SCALE GENOMIC DNA]</scope>
    <source>
        <strain evidence="1 2">DSM 17196</strain>
    </source>
</reference>
<dbReference type="AlphaFoldDB" id="A0A4Q7P0E8"/>
<accession>A0A4Q7P0E8</accession>
<dbReference type="PANTHER" id="PTHR36456:SF1">
    <property type="entry name" value="UPF0232 PROTEIN SCO3875"/>
    <property type="match status" value="1"/>
</dbReference>
<proteinExistence type="predicted"/>
<dbReference type="RefSeq" id="WP_130286401.1">
    <property type="nucleotide sequence ID" value="NZ_SGXE01000002.1"/>
</dbReference>
<dbReference type="OrthoDB" id="9804942at2"/>